<protein>
    <recommendedName>
        <fullName evidence="5">Luciferase-like domain-containing protein</fullName>
    </recommendedName>
</protein>
<proteinExistence type="predicted"/>
<keyword evidence="1" id="KW-0285">Flavoprotein</keyword>
<dbReference type="AlphaFoldDB" id="A0A382L0I4"/>
<reference evidence="6" key="1">
    <citation type="submission" date="2018-05" db="EMBL/GenBank/DDBJ databases">
        <authorList>
            <person name="Lanie J.A."/>
            <person name="Ng W.-L."/>
            <person name="Kazmierczak K.M."/>
            <person name="Andrzejewski T.M."/>
            <person name="Davidsen T.M."/>
            <person name="Wayne K.J."/>
            <person name="Tettelin H."/>
            <person name="Glass J.I."/>
            <person name="Rusch D."/>
            <person name="Podicherti R."/>
            <person name="Tsui H.-C.T."/>
            <person name="Winkler M.E."/>
        </authorList>
    </citation>
    <scope>NUCLEOTIDE SEQUENCE</scope>
</reference>
<evidence type="ECO:0000256" key="2">
    <source>
        <dbReference type="ARBA" id="ARBA00022643"/>
    </source>
</evidence>
<dbReference type="InterPro" id="IPR050172">
    <property type="entry name" value="SsuD_RutA_monooxygenase"/>
</dbReference>
<keyword evidence="3" id="KW-0560">Oxidoreductase</keyword>
<feature type="domain" description="Luciferase-like" evidence="5">
    <location>
        <begin position="1"/>
        <end position="250"/>
    </location>
</feature>
<evidence type="ECO:0000256" key="1">
    <source>
        <dbReference type="ARBA" id="ARBA00022630"/>
    </source>
</evidence>
<keyword evidence="4" id="KW-0503">Monooxygenase</keyword>
<dbReference type="InterPro" id="IPR036661">
    <property type="entry name" value="Luciferase-like_sf"/>
</dbReference>
<accession>A0A382L0I4</accession>
<dbReference type="Gene3D" id="3.20.20.30">
    <property type="entry name" value="Luciferase-like domain"/>
    <property type="match status" value="1"/>
</dbReference>
<name>A0A382L0I4_9ZZZZ</name>
<dbReference type="GO" id="GO:0008726">
    <property type="term" value="F:alkanesulfonate monooxygenase activity"/>
    <property type="evidence" value="ECO:0007669"/>
    <property type="project" value="TreeGrafter"/>
</dbReference>
<evidence type="ECO:0000259" key="5">
    <source>
        <dbReference type="Pfam" id="PF00296"/>
    </source>
</evidence>
<evidence type="ECO:0000256" key="3">
    <source>
        <dbReference type="ARBA" id="ARBA00023002"/>
    </source>
</evidence>
<keyword evidence="2" id="KW-0288">FMN</keyword>
<dbReference type="InterPro" id="IPR011251">
    <property type="entry name" value="Luciferase-like_dom"/>
</dbReference>
<dbReference type="EMBL" id="UINC01084119">
    <property type="protein sequence ID" value="SVC30458.1"/>
    <property type="molecule type" value="Genomic_DNA"/>
</dbReference>
<evidence type="ECO:0000256" key="4">
    <source>
        <dbReference type="ARBA" id="ARBA00023033"/>
    </source>
</evidence>
<dbReference type="SUPFAM" id="SSF51679">
    <property type="entry name" value="Bacterial luciferase-like"/>
    <property type="match status" value="1"/>
</dbReference>
<dbReference type="PANTHER" id="PTHR42847:SF4">
    <property type="entry name" value="ALKANESULFONATE MONOOXYGENASE-RELATED"/>
    <property type="match status" value="1"/>
</dbReference>
<sequence>MEFGFYLPSSGPTARPEPLAEIARRGDRLGFHSMVAGDHILVPRSVDSPYPYTVSGEFSGAPSGEYFEQLTVLTYLAGITENIRLVPSVMIVPYRNPLLAAKILATIDVLSNGRLTLGVGVGWMEEEFLALDAPPFAERGAVTNEYLQAFKELWTSDNPTFDGKYYQFSDINFLPKPVQKPHPPIWVGGQSRRAIRRAAELGNGWHPVGAIPAAPMEPEDLAQNLVHLRRYAEGVGRDPAELDVAMKAPLYDPDVAGSDGRRRFS</sequence>
<dbReference type="InterPro" id="IPR019921">
    <property type="entry name" value="Lucif-like_OxRdtase_Rv2161c"/>
</dbReference>
<dbReference type="Pfam" id="PF00296">
    <property type="entry name" value="Bac_luciferase"/>
    <property type="match status" value="1"/>
</dbReference>
<dbReference type="NCBIfam" id="TIGR03619">
    <property type="entry name" value="F420_Rv2161c"/>
    <property type="match status" value="1"/>
</dbReference>
<feature type="non-terminal residue" evidence="6">
    <location>
        <position position="265"/>
    </location>
</feature>
<evidence type="ECO:0000313" key="6">
    <source>
        <dbReference type="EMBL" id="SVC30458.1"/>
    </source>
</evidence>
<dbReference type="GO" id="GO:0046306">
    <property type="term" value="P:alkanesulfonate catabolic process"/>
    <property type="evidence" value="ECO:0007669"/>
    <property type="project" value="TreeGrafter"/>
</dbReference>
<gene>
    <name evidence="6" type="ORF">METZ01_LOCUS283312</name>
</gene>
<organism evidence="6">
    <name type="scientific">marine metagenome</name>
    <dbReference type="NCBI Taxonomy" id="408172"/>
    <lineage>
        <taxon>unclassified sequences</taxon>
        <taxon>metagenomes</taxon>
        <taxon>ecological metagenomes</taxon>
    </lineage>
</organism>
<dbReference type="PANTHER" id="PTHR42847">
    <property type="entry name" value="ALKANESULFONATE MONOOXYGENASE"/>
    <property type="match status" value="1"/>
</dbReference>